<feature type="compositionally biased region" description="Basic and acidic residues" evidence="1">
    <location>
        <begin position="38"/>
        <end position="67"/>
    </location>
</feature>
<reference evidence="2" key="1">
    <citation type="submission" date="2022-07" db="EMBL/GenBank/DDBJ databases">
        <title>Fungi with potential for degradation of polypropylene.</title>
        <authorList>
            <person name="Gostincar C."/>
        </authorList>
    </citation>
    <scope>NUCLEOTIDE SEQUENCE</scope>
    <source>
        <strain evidence="2">EXF-13287</strain>
    </source>
</reference>
<keyword evidence="3" id="KW-1185">Reference proteome</keyword>
<dbReference type="Proteomes" id="UP001174691">
    <property type="component" value="Unassembled WGS sequence"/>
</dbReference>
<sequence>VGAATLAAHKFWPKGITYGEKEEWECEEKKKERKIRRAAREAAGDDGGCRAESSGRRREARDRERRGNAGGGGADDGRYVAGAGVPYAGSSASSASGRGRDRDGDGRNYRRDEGTSGRGGQSAGGGYYAREEVIVKERGADVGRSRSRPAGERPVDRGRDYRSAERFDAVPAPPAAVVERRTATRREVEYYPPSPPRVTVERSAGSTRDRSRSVVYGREPEVVYVRSDGRYSVAAGSAVDTRPRSRYGDDY</sequence>
<feature type="compositionally biased region" description="Low complexity" evidence="1">
    <location>
        <begin position="79"/>
        <end position="97"/>
    </location>
</feature>
<proteinExistence type="predicted"/>
<feature type="region of interest" description="Disordered" evidence="1">
    <location>
        <begin position="22"/>
        <end position="168"/>
    </location>
</feature>
<evidence type="ECO:0000313" key="2">
    <source>
        <dbReference type="EMBL" id="KAJ9131040.1"/>
    </source>
</evidence>
<evidence type="ECO:0000313" key="3">
    <source>
        <dbReference type="Proteomes" id="UP001174691"/>
    </source>
</evidence>
<protein>
    <submittedName>
        <fullName evidence="2">Uncharacterized protein</fullName>
    </submittedName>
</protein>
<feature type="compositionally biased region" description="Basic and acidic residues" evidence="1">
    <location>
        <begin position="129"/>
        <end position="168"/>
    </location>
</feature>
<gene>
    <name evidence="2" type="ORF">NKR19_g9664</name>
</gene>
<feature type="compositionally biased region" description="Basic and acidic residues" evidence="1">
    <location>
        <begin position="98"/>
        <end position="115"/>
    </location>
</feature>
<accession>A0AA38RAT2</accession>
<comment type="caution">
    <text evidence="2">The sequence shown here is derived from an EMBL/GenBank/DDBJ whole genome shotgun (WGS) entry which is preliminary data.</text>
</comment>
<name>A0AA38RAT2_9PEZI</name>
<organism evidence="2 3">
    <name type="scientific">Coniochaeta hoffmannii</name>
    <dbReference type="NCBI Taxonomy" id="91930"/>
    <lineage>
        <taxon>Eukaryota</taxon>
        <taxon>Fungi</taxon>
        <taxon>Dikarya</taxon>
        <taxon>Ascomycota</taxon>
        <taxon>Pezizomycotina</taxon>
        <taxon>Sordariomycetes</taxon>
        <taxon>Sordariomycetidae</taxon>
        <taxon>Coniochaetales</taxon>
        <taxon>Coniochaetaceae</taxon>
        <taxon>Coniochaeta</taxon>
    </lineage>
</organism>
<feature type="region of interest" description="Disordered" evidence="1">
    <location>
        <begin position="187"/>
        <end position="213"/>
    </location>
</feature>
<dbReference type="AlphaFoldDB" id="A0AA38RAT2"/>
<dbReference type="EMBL" id="JANBVN010000247">
    <property type="protein sequence ID" value="KAJ9131040.1"/>
    <property type="molecule type" value="Genomic_DNA"/>
</dbReference>
<feature type="compositionally biased region" description="Gly residues" evidence="1">
    <location>
        <begin position="116"/>
        <end position="127"/>
    </location>
</feature>
<feature type="non-terminal residue" evidence="2">
    <location>
        <position position="1"/>
    </location>
</feature>
<evidence type="ECO:0000256" key="1">
    <source>
        <dbReference type="SAM" id="MobiDB-lite"/>
    </source>
</evidence>